<evidence type="ECO:0000256" key="3">
    <source>
        <dbReference type="ARBA" id="ARBA00022490"/>
    </source>
</evidence>
<protein>
    <submittedName>
        <fullName evidence="10">FCS-Like Zinc finger 6</fullName>
    </submittedName>
</protein>
<evidence type="ECO:0000313" key="10">
    <source>
        <dbReference type="RefSeq" id="XP_030545906.1"/>
    </source>
</evidence>
<evidence type="ECO:0000256" key="5">
    <source>
        <dbReference type="ARBA" id="ARBA00022771"/>
    </source>
</evidence>
<keyword evidence="5" id="KW-0863">Zinc-finger</keyword>
<evidence type="ECO:0000256" key="4">
    <source>
        <dbReference type="ARBA" id="ARBA00022723"/>
    </source>
</evidence>
<dbReference type="RefSeq" id="XP_030545906.1">
    <property type="nucleotide sequence ID" value="XM_030690046.2"/>
</dbReference>
<dbReference type="PANTHER" id="PTHR33059:SF81">
    <property type="entry name" value="FLZ-TYPE DOMAIN-CONTAINING PROTEIN"/>
    <property type="match status" value="1"/>
</dbReference>
<evidence type="ECO:0000259" key="8">
    <source>
        <dbReference type="PROSITE" id="PS51795"/>
    </source>
</evidence>
<feature type="compositionally biased region" description="Polar residues" evidence="7">
    <location>
        <begin position="15"/>
        <end position="27"/>
    </location>
</feature>
<dbReference type="OrthoDB" id="1864056at2759"/>
<proteinExistence type="inferred from homology"/>
<dbReference type="InterPro" id="IPR007650">
    <property type="entry name" value="Zf-FLZ_dom"/>
</dbReference>
<feature type="zinc finger region" description="FLZ-type" evidence="6">
    <location>
        <begin position="86"/>
        <end position="130"/>
    </location>
</feature>
<keyword evidence="5" id="KW-0862">Zinc</keyword>
<evidence type="ECO:0000256" key="1">
    <source>
        <dbReference type="ARBA" id="ARBA00004496"/>
    </source>
</evidence>
<name>A0A8B8QFK8_9MYRT</name>
<evidence type="ECO:0000256" key="6">
    <source>
        <dbReference type="PROSITE-ProRule" id="PRU01131"/>
    </source>
</evidence>
<dbReference type="PANTHER" id="PTHR33059">
    <property type="entry name" value="FCS-LIKE ZINC FINGER 5"/>
    <property type="match status" value="1"/>
</dbReference>
<dbReference type="GeneID" id="115752025"/>
<evidence type="ECO:0000256" key="2">
    <source>
        <dbReference type="ARBA" id="ARBA00009374"/>
    </source>
</evidence>
<feature type="region of interest" description="Disordered" evidence="7">
    <location>
        <begin position="45"/>
        <end position="77"/>
    </location>
</feature>
<feature type="domain" description="FLZ-type" evidence="8">
    <location>
        <begin position="86"/>
        <end position="130"/>
    </location>
</feature>
<keyword evidence="9" id="KW-1185">Reference proteome</keyword>
<evidence type="ECO:0000313" key="9">
    <source>
        <dbReference type="Proteomes" id="UP000827889"/>
    </source>
</evidence>
<organism evidence="9 10">
    <name type="scientific">Rhodamnia argentea</name>
    <dbReference type="NCBI Taxonomy" id="178133"/>
    <lineage>
        <taxon>Eukaryota</taxon>
        <taxon>Viridiplantae</taxon>
        <taxon>Streptophyta</taxon>
        <taxon>Embryophyta</taxon>
        <taxon>Tracheophyta</taxon>
        <taxon>Spermatophyta</taxon>
        <taxon>Magnoliopsida</taxon>
        <taxon>eudicotyledons</taxon>
        <taxon>Gunneridae</taxon>
        <taxon>Pentapetalae</taxon>
        <taxon>rosids</taxon>
        <taxon>malvids</taxon>
        <taxon>Myrtales</taxon>
        <taxon>Myrtaceae</taxon>
        <taxon>Myrtoideae</taxon>
        <taxon>Myrteae</taxon>
        <taxon>Australasian group</taxon>
        <taxon>Rhodamnia</taxon>
    </lineage>
</organism>
<gene>
    <name evidence="10" type="primary">LOC115752025</name>
</gene>
<keyword evidence="4" id="KW-0479">Metal-binding</keyword>
<accession>A0A8B8QFK8</accession>
<comment type="similarity">
    <text evidence="2">Belongs to the FLZ family.</text>
</comment>
<dbReference type="GO" id="GO:0008270">
    <property type="term" value="F:zinc ion binding"/>
    <property type="evidence" value="ECO:0007669"/>
    <property type="project" value="UniProtKB-KW"/>
</dbReference>
<dbReference type="Pfam" id="PF04570">
    <property type="entry name" value="zf-FLZ"/>
    <property type="match status" value="1"/>
</dbReference>
<keyword evidence="3" id="KW-0963">Cytoplasm</keyword>
<feature type="region of interest" description="Disordered" evidence="7">
    <location>
        <begin position="1"/>
        <end position="31"/>
    </location>
</feature>
<dbReference type="KEGG" id="rarg:115752025"/>
<dbReference type="GO" id="GO:0005737">
    <property type="term" value="C:cytoplasm"/>
    <property type="evidence" value="ECO:0007669"/>
    <property type="project" value="UniProtKB-SubCell"/>
</dbReference>
<dbReference type="AlphaFoldDB" id="A0A8B8QFK8"/>
<reference evidence="10" key="1">
    <citation type="submission" date="2025-08" db="UniProtKB">
        <authorList>
            <consortium name="RefSeq"/>
        </authorList>
    </citation>
    <scope>IDENTIFICATION</scope>
    <source>
        <tissue evidence="10">Leaf</tissue>
    </source>
</reference>
<dbReference type="PROSITE" id="PS51795">
    <property type="entry name" value="ZF_FLZ"/>
    <property type="match status" value="1"/>
</dbReference>
<sequence>MSVKRSRIVRSSSSGDTGVINQLSSPAADSPELRWHVRTALAFSGAPSLAPPPQASTDQRRPPPRTGILTLSSPAGEDWSQERIGNFLERCFYCKKRIRESDEVFMYGHLRAFCTTDCREKQVAMDKLREKRSAESKKVGGGQVAE</sequence>
<evidence type="ECO:0000256" key="7">
    <source>
        <dbReference type="SAM" id="MobiDB-lite"/>
    </source>
</evidence>
<comment type="subcellular location">
    <subcellularLocation>
        <location evidence="1">Cytoplasm</location>
    </subcellularLocation>
</comment>
<dbReference type="Proteomes" id="UP000827889">
    <property type="component" value="Chromosome 7"/>
</dbReference>